<name>A0A9D7S944_9BACT</name>
<evidence type="ECO:0000256" key="1">
    <source>
        <dbReference type="ARBA" id="ARBA00023125"/>
    </source>
</evidence>
<dbReference type="SMART" id="SM00530">
    <property type="entry name" value="HTH_XRE"/>
    <property type="match status" value="1"/>
</dbReference>
<dbReference type="SUPFAM" id="SSF141571">
    <property type="entry name" value="Pentapeptide repeat-like"/>
    <property type="match status" value="1"/>
</dbReference>
<dbReference type="PANTHER" id="PTHR46558:SF11">
    <property type="entry name" value="HTH-TYPE TRANSCRIPTIONAL REGULATOR XRE"/>
    <property type="match status" value="1"/>
</dbReference>
<protein>
    <submittedName>
        <fullName evidence="4">Pentapeptide repeat-containing protein</fullName>
    </submittedName>
</protein>
<dbReference type="Pfam" id="PF01381">
    <property type="entry name" value="HTH_3"/>
    <property type="match status" value="1"/>
</dbReference>
<dbReference type="InterPro" id="IPR001646">
    <property type="entry name" value="5peptide_repeat"/>
</dbReference>
<dbReference type="InterPro" id="IPR010982">
    <property type="entry name" value="Lambda_DNA-bd_dom_sf"/>
</dbReference>
<dbReference type="PROSITE" id="PS50943">
    <property type="entry name" value="HTH_CROC1"/>
    <property type="match status" value="1"/>
</dbReference>
<keyword evidence="1" id="KW-0238">DNA-binding</keyword>
<feature type="region of interest" description="Disordered" evidence="2">
    <location>
        <begin position="74"/>
        <end position="98"/>
    </location>
</feature>
<accession>A0A9D7S944</accession>
<evidence type="ECO:0000256" key="2">
    <source>
        <dbReference type="SAM" id="MobiDB-lite"/>
    </source>
</evidence>
<sequence length="306" mass="34787">MFHSKSIGNKITEARKKANLSQAELAQQISISSQAVGKWERGESLPDITTLNRVAEILGVDLNYFSERFPSSEKLDTHNEYPINKSTESESLGQKLSDTKVDKKQSWDMSRLNLLDSDFSGLNNLHDKFGSSNIQRCLFIGSQMSGILLNSNNMDRCDFSDSDISNCQFQNSNLDNNKFNKCSLKETEFTKCNIGKCDFTESDFTKSTFKLSNFGENNITKAIWKSTTFVEMQLQDVVFDGIIEGCFFEHCTFYNVKFQNATLINTFFKNNKKFNRVKFIDCKVDKLTYAFLKSNLANLSGITLIS</sequence>
<dbReference type="SUPFAM" id="SSF47413">
    <property type="entry name" value="lambda repressor-like DNA-binding domains"/>
    <property type="match status" value="1"/>
</dbReference>
<feature type="domain" description="HTH cro/C1-type" evidence="3">
    <location>
        <begin position="11"/>
        <end position="65"/>
    </location>
</feature>
<dbReference type="EMBL" id="JADKFW010000004">
    <property type="protein sequence ID" value="MBK9717425.1"/>
    <property type="molecule type" value="Genomic_DNA"/>
</dbReference>
<dbReference type="InterPro" id="IPR001387">
    <property type="entry name" value="Cro/C1-type_HTH"/>
</dbReference>
<dbReference type="CDD" id="cd00093">
    <property type="entry name" value="HTH_XRE"/>
    <property type="match status" value="1"/>
</dbReference>
<comment type="caution">
    <text evidence="4">The sequence shown here is derived from an EMBL/GenBank/DDBJ whole genome shotgun (WGS) entry which is preliminary data.</text>
</comment>
<organism evidence="4 5">
    <name type="scientific">Candidatus Defluviibacterium haderslevense</name>
    <dbReference type="NCBI Taxonomy" id="2981993"/>
    <lineage>
        <taxon>Bacteria</taxon>
        <taxon>Pseudomonadati</taxon>
        <taxon>Bacteroidota</taxon>
        <taxon>Saprospiria</taxon>
        <taxon>Saprospirales</taxon>
        <taxon>Saprospiraceae</taxon>
        <taxon>Candidatus Defluviibacterium</taxon>
    </lineage>
</organism>
<dbReference type="AlphaFoldDB" id="A0A9D7S944"/>
<evidence type="ECO:0000313" key="5">
    <source>
        <dbReference type="Proteomes" id="UP000808349"/>
    </source>
</evidence>
<dbReference type="Gene3D" id="2.160.20.80">
    <property type="entry name" value="E3 ubiquitin-protein ligase SopA"/>
    <property type="match status" value="1"/>
</dbReference>
<gene>
    <name evidence="4" type="ORF">IPO85_07915</name>
</gene>
<dbReference type="Pfam" id="PF00805">
    <property type="entry name" value="Pentapeptide"/>
    <property type="match status" value="1"/>
</dbReference>
<dbReference type="GO" id="GO:0003677">
    <property type="term" value="F:DNA binding"/>
    <property type="evidence" value="ECO:0007669"/>
    <property type="project" value="UniProtKB-KW"/>
</dbReference>
<dbReference type="Proteomes" id="UP000808349">
    <property type="component" value="Unassembled WGS sequence"/>
</dbReference>
<evidence type="ECO:0000313" key="4">
    <source>
        <dbReference type="EMBL" id="MBK9717425.1"/>
    </source>
</evidence>
<dbReference type="PANTHER" id="PTHR46558">
    <property type="entry name" value="TRACRIPTIONAL REGULATORY PROTEIN-RELATED-RELATED"/>
    <property type="match status" value="1"/>
</dbReference>
<evidence type="ECO:0000259" key="3">
    <source>
        <dbReference type="PROSITE" id="PS50943"/>
    </source>
</evidence>
<proteinExistence type="predicted"/>
<dbReference type="Pfam" id="PF13599">
    <property type="entry name" value="Pentapeptide_4"/>
    <property type="match status" value="1"/>
</dbReference>
<reference evidence="4 5" key="1">
    <citation type="submission" date="2020-10" db="EMBL/GenBank/DDBJ databases">
        <title>Connecting structure to function with the recovery of over 1000 high-quality activated sludge metagenome-assembled genomes encoding full-length rRNA genes using long-read sequencing.</title>
        <authorList>
            <person name="Singleton C.M."/>
            <person name="Petriglieri F."/>
            <person name="Kristensen J.M."/>
            <person name="Kirkegaard R.H."/>
            <person name="Michaelsen T.Y."/>
            <person name="Andersen M.H."/>
            <person name="Karst S.M."/>
            <person name="Dueholm M.S."/>
            <person name="Nielsen P.H."/>
            <person name="Albertsen M."/>
        </authorList>
    </citation>
    <scope>NUCLEOTIDE SEQUENCE [LARGE SCALE GENOMIC DNA]</scope>
    <source>
        <strain evidence="4">Ribe_18-Q3-R11-54_BAT3C.373</strain>
    </source>
</reference>
<dbReference type="Gene3D" id="1.10.260.40">
    <property type="entry name" value="lambda repressor-like DNA-binding domains"/>
    <property type="match status" value="1"/>
</dbReference>
<feature type="compositionally biased region" description="Polar residues" evidence="2">
    <location>
        <begin position="84"/>
        <end position="96"/>
    </location>
</feature>